<name>A0A212KZE7_9HYPH</name>
<dbReference type="EMBL" id="FMJD01000001">
    <property type="protein sequence ID" value="SCM70626.1"/>
    <property type="molecule type" value="Genomic_DNA"/>
</dbReference>
<evidence type="ECO:0000313" key="2">
    <source>
        <dbReference type="EMBL" id="SCM70626.1"/>
    </source>
</evidence>
<proteinExistence type="predicted"/>
<organism evidence="2">
    <name type="scientific">uncultured Pleomorphomonas sp</name>
    <dbReference type="NCBI Taxonomy" id="442121"/>
    <lineage>
        <taxon>Bacteria</taxon>
        <taxon>Pseudomonadati</taxon>
        <taxon>Pseudomonadota</taxon>
        <taxon>Alphaproteobacteria</taxon>
        <taxon>Hyphomicrobiales</taxon>
        <taxon>Pleomorphomonadaceae</taxon>
        <taxon>Pleomorphomonas</taxon>
        <taxon>environmental samples</taxon>
    </lineage>
</organism>
<protein>
    <submittedName>
        <fullName evidence="2">Uncharacterized protein</fullName>
    </submittedName>
</protein>
<evidence type="ECO:0000256" key="1">
    <source>
        <dbReference type="SAM" id="MobiDB-lite"/>
    </source>
</evidence>
<accession>A0A212KZE7</accession>
<sequence>MSRLNRQWHEANPMPKNPTSEQRLAWHTGHAANCPCRAMPAGVIRLFSERGLPIPDQLALEEPAGKV</sequence>
<dbReference type="RefSeq" id="WP_288195616.1">
    <property type="nucleotide sequence ID" value="NZ_LT608334.1"/>
</dbReference>
<dbReference type="AlphaFoldDB" id="A0A212KZE7"/>
<gene>
    <name evidence="2" type="ORF">KL86PLE_10228</name>
</gene>
<feature type="region of interest" description="Disordered" evidence="1">
    <location>
        <begin position="1"/>
        <end position="24"/>
    </location>
</feature>
<reference evidence="2" key="1">
    <citation type="submission" date="2016-08" db="EMBL/GenBank/DDBJ databases">
        <authorList>
            <person name="Seilhamer J.J."/>
        </authorList>
    </citation>
    <scope>NUCLEOTIDE SEQUENCE</scope>
    <source>
        <strain evidence="2">86</strain>
    </source>
</reference>